<dbReference type="Proteomes" id="UP000033772">
    <property type="component" value="Unassembled WGS sequence"/>
</dbReference>
<keyword evidence="2 7" id="KW-0813">Transport</keyword>
<dbReference type="GO" id="GO:0005886">
    <property type="term" value="C:plasma membrane"/>
    <property type="evidence" value="ECO:0007669"/>
    <property type="project" value="UniProtKB-SubCell"/>
</dbReference>
<reference evidence="10" key="1">
    <citation type="submission" date="2016-10" db="EMBL/GenBank/DDBJ databases">
        <title>Draft Genome Sequence of Nocardioides luteus Strain BAFB, an Alkane-Degrading Bacterium Isolated from JP-7 Polluted Soil.</title>
        <authorList>
            <person name="Brown L."/>
            <person name="Ruiz O.N."/>
            <person name="Gunasekera T."/>
        </authorList>
    </citation>
    <scope>NUCLEOTIDE SEQUENCE [LARGE SCALE GENOMIC DNA]</scope>
    <source>
        <strain evidence="10">BAFB</strain>
    </source>
</reference>
<feature type="transmembrane region" description="Helical" evidence="7">
    <location>
        <begin position="283"/>
        <end position="305"/>
    </location>
</feature>
<keyword evidence="5 7" id="KW-1133">Transmembrane helix</keyword>
<keyword evidence="3" id="KW-1003">Cell membrane</keyword>
<gene>
    <name evidence="10" type="ORF">UG56_014105</name>
</gene>
<dbReference type="PANTHER" id="PTHR43005">
    <property type="entry name" value="BLR7065 PROTEIN"/>
    <property type="match status" value="1"/>
</dbReference>
<dbReference type="OrthoDB" id="9804439at2"/>
<evidence type="ECO:0000256" key="4">
    <source>
        <dbReference type="ARBA" id="ARBA00022692"/>
    </source>
</evidence>
<dbReference type="AlphaFoldDB" id="A0A1J4N3K0"/>
<dbReference type="Gene3D" id="1.10.3720.10">
    <property type="entry name" value="MetI-like"/>
    <property type="match status" value="1"/>
</dbReference>
<evidence type="ECO:0000256" key="2">
    <source>
        <dbReference type="ARBA" id="ARBA00022448"/>
    </source>
</evidence>
<feature type="transmembrane region" description="Helical" evidence="7">
    <location>
        <begin position="37"/>
        <end position="61"/>
    </location>
</feature>
<comment type="caution">
    <text evidence="10">The sequence shown here is derived from an EMBL/GenBank/DDBJ whole genome shotgun (WGS) entry which is preliminary data.</text>
</comment>
<keyword evidence="6 7" id="KW-0472">Membrane</keyword>
<evidence type="ECO:0000313" key="10">
    <source>
        <dbReference type="EMBL" id="OIJ26149.1"/>
    </source>
</evidence>
<dbReference type="InterPro" id="IPR000515">
    <property type="entry name" value="MetI-like"/>
</dbReference>
<organism evidence="10 11">
    <name type="scientific">Nocardioides luteus</name>
    <dbReference type="NCBI Taxonomy" id="1844"/>
    <lineage>
        <taxon>Bacteria</taxon>
        <taxon>Bacillati</taxon>
        <taxon>Actinomycetota</taxon>
        <taxon>Actinomycetes</taxon>
        <taxon>Propionibacteriales</taxon>
        <taxon>Nocardioidaceae</taxon>
        <taxon>Nocardioides</taxon>
    </lineage>
</organism>
<evidence type="ECO:0000259" key="9">
    <source>
        <dbReference type="PROSITE" id="PS50928"/>
    </source>
</evidence>
<dbReference type="PANTHER" id="PTHR43005:SF2">
    <property type="entry name" value="INTEGRAL MEMBRANE SUGAR TRANSPORT PROTEIN"/>
    <property type="match status" value="1"/>
</dbReference>
<evidence type="ECO:0000256" key="3">
    <source>
        <dbReference type="ARBA" id="ARBA00022475"/>
    </source>
</evidence>
<comment type="similarity">
    <text evidence="7">Belongs to the binding-protein-dependent transport system permease family.</text>
</comment>
<keyword evidence="11" id="KW-1185">Reference proteome</keyword>
<dbReference type="STRING" id="1844.UG56_014105"/>
<evidence type="ECO:0000256" key="6">
    <source>
        <dbReference type="ARBA" id="ARBA00023136"/>
    </source>
</evidence>
<feature type="region of interest" description="Disordered" evidence="8">
    <location>
        <begin position="1"/>
        <end position="21"/>
    </location>
</feature>
<feature type="domain" description="ABC transmembrane type-1" evidence="9">
    <location>
        <begin position="93"/>
        <end position="304"/>
    </location>
</feature>
<dbReference type="CDD" id="cd06261">
    <property type="entry name" value="TM_PBP2"/>
    <property type="match status" value="1"/>
</dbReference>
<evidence type="ECO:0000256" key="7">
    <source>
        <dbReference type="RuleBase" id="RU363032"/>
    </source>
</evidence>
<feature type="transmembrane region" description="Helical" evidence="7">
    <location>
        <begin position="238"/>
        <end position="263"/>
    </location>
</feature>
<dbReference type="EMBL" id="JZDQ02000018">
    <property type="protein sequence ID" value="OIJ26149.1"/>
    <property type="molecule type" value="Genomic_DNA"/>
</dbReference>
<feature type="transmembrane region" description="Helical" evidence="7">
    <location>
        <begin position="189"/>
        <end position="205"/>
    </location>
</feature>
<comment type="subcellular location">
    <subcellularLocation>
        <location evidence="1 7">Cell membrane</location>
        <topology evidence="1 7">Multi-pass membrane protein</topology>
    </subcellularLocation>
</comment>
<dbReference type="GO" id="GO:0055085">
    <property type="term" value="P:transmembrane transport"/>
    <property type="evidence" value="ECO:0007669"/>
    <property type="project" value="InterPro"/>
</dbReference>
<keyword evidence="4 7" id="KW-0812">Transmembrane</keyword>
<dbReference type="RefSeq" id="WP_045550845.1">
    <property type="nucleotide sequence ID" value="NZ_JZDQ02000018.1"/>
</dbReference>
<feature type="transmembrane region" description="Helical" evidence="7">
    <location>
        <begin position="99"/>
        <end position="118"/>
    </location>
</feature>
<dbReference type="PROSITE" id="PS50928">
    <property type="entry name" value="ABC_TM1"/>
    <property type="match status" value="1"/>
</dbReference>
<dbReference type="Pfam" id="PF00528">
    <property type="entry name" value="BPD_transp_1"/>
    <property type="match status" value="1"/>
</dbReference>
<evidence type="ECO:0000313" key="11">
    <source>
        <dbReference type="Proteomes" id="UP000033772"/>
    </source>
</evidence>
<feature type="compositionally biased region" description="Low complexity" evidence="8">
    <location>
        <begin position="1"/>
        <end position="20"/>
    </location>
</feature>
<feature type="transmembrane region" description="Helical" evidence="7">
    <location>
        <begin position="130"/>
        <end position="148"/>
    </location>
</feature>
<evidence type="ECO:0000256" key="1">
    <source>
        <dbReference type="ARBA" id="ARBA00004651"/>
    </source>
</evidence>
<evidence type="ECO:0000256" key="5">
    <source>
        <dbReference type="ARBA" id="ARBA00022989"/>
    </source>
</evidence>
<sequence length="319" mass="34356">MASLTAPLPATTEPAATRPPEAYRKWGRESWKLRAPLLPALVFLIVVTQLPFVATLVMSFMNWSAQPDAPGRSFAGFDNFKTVFTTPAYRTAVLNTIEITVVVVGVSALLALGIALLLNNAFVGRGVVRTMMIAPFLIVPIAAAVFWGNGILMTGFGLVDGVLGQLGVPGAQDIAFLTDHPKLAIEIELIWQWTPFMMLILLAGLQSQDPEVLEAASIDGCNGWQTFVHMTLPHVRRYLELSIVLGTIFIVQNFDSVLGMTGGLNSTNIPFAVYETFYSAKDYGVASALGVVVVIGSLIIATFALRVVSSLLTDEEAAR</sequence>
<proteinExistence type="inferred from homology"/>
<dbReference type="InterPro" id="IPR035906">
    <property type="entry name" value="MetI-like_sf"/>
</dbReference>
<protein>
    <submittedName>
        <fullName evidence="10">Sugar ABC transporter permease</fullName>
    </submittedName>
</protein>
<name>A0A1J4N3K0_9ACTN</name>
<dbReference type="SUPFAM" id="SSF161098">
    <property type="entry name" value="MetI-like"/>
    <property type="match status" value="1"/>
</dbReference>
<evidence type="ECO:0000256" key="8">
    <source>
        <dbReference type="SAM" id="MobiDB-lite"/>
    </source>
</evidence>
<accession>A0A1J4N3K0</accession>